<dbReference type="GO" id="GO:0006412">
    <property type="term" value="P:translation"/>
    <property type="evidence" value="ECO:0007669"/>
    <property type="project" value="UniProtKB-UniRule"/>
</dbReference>
<dbReference type="GO" id="GO:0019843">
    <property type="term" value="F:rRNA binding"/>
    <property type="evidence" value="ECO:0007669"/>
    <property type="project" value="UniProtKB-UniRule"/>
</dbReference>
<keyword evidence="5" id="KW-0699">rRNA-binding</keyword>
<dbReference type="Pfam" id="PF00467">
    <property type="entry name" value="KOW"/>
    <property type="match status" value="1"/>
</dbReference>
<proteinExistence type="inferred from homology"/>
<evidence type="ECO:0000256" key="1">
    <source>
        <dbReference type="ARBA" id="ARBA00010618"/>
    </source>
</evidence>
<reference evidence="7 8" key="1">
    <citation type="journal article" date="2016" name="Nat. Commun.">
        <title>Thousands of microbial genomes shed light on interconnected biogeochemical processes in an aquifer system.</title>
        <authorList>
            <person name="Anantharaman K."/>
            <person name="Brown C.T."/>
            <person name="Hug L.A."/>
            <person name="Sharon I."/>
            <person name="Castelle C.J."/>
            <person name="Probst A.J."/>
            <person name="Thomas B.C."/>
            <person name="Singh A."/>
            <person name="Wilkins M.J."/>
            <person name="Karaoz U."/>
            <person name="Brodie E.L."/>
            <person name="Williams K.H."/>
            <person name="Hubbard S.S."/>
            <person name="Banfield J.F."/>
        </authorList>
    </citation>
    <scope>NUCLEOTIDE SEQUENCE [LARGE SCALE GENOMIC DNA]</scope>
</reference>
<evidence type="ECO:0000256" key="4">
    <source>
        <dbReference type="ARBA" id="ARBA00035206"/>
    </source>
</evidence>
<evidence type="ECO:0000256" key="5">
    <source>
        <dbReference type="HAMAP-Rule" id="MF_01326"/>
    </source>
</evidence>
<evidence type="ECO:0000256" key="3">
    <source>
        <dbReference type="ARBA" id="ARBA00023274"/>
    </source>
</evidence>
<dbReference type="CDD" id="cd06089">
    <property type="entry name" value="KOW_RPL26"/>
    <property type="match status" value="1"/>
</dbReference>
<dbReference type="SMART" id="SM00739">
    <property type="entry name" value="KOW"/>
    <property type="match status" value="1"/>
</dbReference>
<dbReference type="GO" id="GO:0003735">
    <property type="term" value="F:structural constituent of ribosome"/>
    <property type="evidence" value="ECO:0007669"/>
    <property type="project" value="InterPro"/>
</dbReference>
<dbReference type="InterPro" id="IPR014722">
    <property type="entry name" value="Rib_uL2_dom2"/>
</dbReference>
<name>A0A1F6AK85_9BACT</name>
<dbReference type="PANTHER" id="PTHR12903">
    <property type="entry name" value="MITOCHONDRIAL RIBOSOMAL PROTEIN L24"/>
    <property type="match status" value="1"/>
</dbReference>
<feature type="domain" description="KOW" evidence="6">
    <location>
        <begin position="2"/>
        <end position="29"/>
    </location>
</feature>
<dbReference type="GO" id="GO:0005840">
    <property type="term" value="C:ribosome"/>
    <property type="evidence" value="ECO:0007669"/>
    <property type="project" value="UniProtKB-KW"/>
</dbReference>
<dbReference type="InterPro" id="IPR057264">
    <property type="entry name" value="Ribosomal_uL24_C"/>
</dbReference>
<dbReference type="NCBIfam" id="TIGR01079">
    <property type="entry name" value="rplX_bact"/>
    <property type="match status" value="1"/>
</dbReference>
<organism evidence="7 8">
    <name type="scientific">Candidatus Gottesmanbacteria bacterium RIFCSPLOWO2_01_FULL_43_11b</name>
    <dbReference type="NCBI Taxonomy" id="1798392"/>
    <lineage>
        <taxon>Bacteria</taxon>
        <taxon>Candidatus Gottesmaniibacteriota</taxon>
    </lineage>
</organism>
<dbReference type="GO" id="GO:1990904">
    <property type="term" value="C:ribonucleoprotein complex"/>
    <property type="evidence" value="ECO:0007669"/>
    <property type="project" value="UniProtKB-KW"/>
</dbReference>
<sequence>MRFKKGDTIIITIGKDKGHKGKIEKIFPKEGLVLVPGVNMYKRHMKKRDEKHQGGIIDFPRALQLGNIALICPKCGKPTRIGYLVSKGEKTRICRKCNQKI</sequence>
<comment type="caution">
    <text evidence="7">The sequence shown here is derived from an EMBL/GenBank/DDBJ whole genome shotgun (WGS) entry which is preliminary data.</text>
</comment>
<comment type="function">
    <text evidence="5">One of two assembly initiator proteins, it binds directly to the 5'-end of the 23S rRNA, where it nucleates assembly of the 50S subunit.</text>
</comment>
<keyword evidence="2 5" id="KW-0689">Ribosomal protein</keyword>
<dbReference type="SUPFAM" id="SSF50104">
    <property type="entry name" value="Translation proteins SH3-like domain"/>
    <property type="match status" value="1"/>
</dbReference>
<dbReference type="AlphaFoldDB" id="A0A1F6AK85"/>
<gene>
    <name evidence="5" type="primary">rplX</name>
    <name evidence="7" type="ORF">A3A79_03845</name>
</gene>
<comment type="similarity">
    <text evidence="1 5">Belongs to the universal ribosomal protein uL24 family.</text>
</comment>
<dbReference type="EMBL" id="MFJV01000001">
    <property type="protein sequence ID" value="OGG24667.1"/>
    <property type="molecule type" value="Genomic_DNA"/>
</dbReference>
<dbReference type="InterPro" id="IPR008991">
    <property type="entry name" value="Translation_prot_SH3-like_sf"/>
</dbReference>
<dbReference type="InterPro" id="IPR005824">
    <property type="entry name" value="KOW"/>
</dbReference>
<dbReference type="STRING" id="1798392.A3A79_03845"/>
<protein>
    <recommendedName>
        <fullName evidence="4 5">Large ribosomal subunit protein uL24</fullName>
    </recommendedName>
</protein>
<dbReference type="HAMAP" id="MF_01326_B">
    <property type="entry name" value="Ribosomal_uL24_B"/>
    <property type="match status" value="1"/>
</dbReference>
<evidence type="ECO:0000313" key="7">
    <source>
        <dbReference type="EMBL" id="OGG24667.1"/>
    </source>
</evidence>
<evidence type="ECO:0000256" key="2">
    <source>
        <dbReference type="ARBA" id="ARBA00022980"/>
    </source>
</evidence>
<evidence type="ECO:0000259" key="6">
    <source>
        <dbReference type="SMART" id="SM00739"/>
    </source>
</evidence>
<dbReference type="InterPro" id="IPR003256">
    <property type="entry name" value="Ribosomal_uL24"/>
</dbReference>
<dbReference type="Proteomes" id="UP000178759">
    <property type="component" value="Unassembled WGS sequence"/>
</dbReference>
<evidence type="ECO:0000313" key="8">
    <source>
        <dbReference type="Proteomes" id="UP000178759"/>
    </source>
</evidence>
<dbReference type="Pfam" id="PF17136">
    <property type="entry name" value="ribosomal_L24"/>
    <property type="match status" value="1"/>
</dbReference>
<keyword evidence="5" id="KW-0694">RNA-binding</keyword>
<comment type="function">
    <text evidence="5">One of the proteins that surrounds the polypeptide exit tunnel on the outside of the subunit.</text>
</comment>
<keyword evidence="3 5" id="KW-0687">Ribonucleoprotein</keyword>
<dbReference type="Gene3D" id="2.30.30.30">
    <property type="match status" value="1"/>
</dbReference>
<dbReference type="InterPro" id="IPR041988">
    <property type="entry name" value="Ribosomal_uL24_KOW"/>
</dbReference>
<accession>A0A1F6AK85</accession>
<comment type="subunit">
    <text evidence="5">Part of the 50S ribosomal subunit.</text>
</comment>